<keyword evidence="12" id="KW-1185">Reference proteome</keyword>
<proteinExistence type="inferred from homology"/>
<dbReference type="GO" id="GO:0009055">
    <property type="term" value="F:electron transfer activity"/>
    <property type="evidence" value="ECO:0007669"/>
    <property type="project" value="InterPro"/>
</dbReference>
<dbReference type="PROSITE" id="PS51007">
    <property type="entry name" value="CYTC"/>
    <property type="match status" value="1"/>
</dbReference>
<dbReference type="SUPFAM" id="SSF50998">
    <property type="entry name" value="Quinoprotein alcohol dehydrogenase-like"/>
    <property type="match status" value="1"/>
</dbReference>
<dbReference type="InterPro" id="IPR036909">
    <property type="entry name" value="Cyt_c-like_dom_sf"/>
</dbReference>
<evidence type="ECO:0000256" key="6">
    <source>
        <dbReference type="ARBA" id="ARBA00023002"/>
    </source>
</evidence>
<evidence type="ECO:0000256" key="5">
    <source>
        <dbReference type="ARBA" id="ARBA00022729"/>
    </source>
</evidence>
<dbReference type="Pfam" id="PF13442">
    <property type="entry name" value="Cytochrome_CBB3"/>
    <property type="match status" value="1"/>
</dbReference>
<dbReference type="SMART" id="SM00564">
    <property type="entry name" value="PQQ"/>
    <property type="match status" value="6"/>
</dbReference>
<dbReference type="Gene3D" id="1.10.760.10">
    <property type="entry name" value="Cytochrome c-like domain"/>
    <property type="match status" value="1"/>
</dbReference>
<dbReference type="InterPro" id="IPR002372">
    <property type="entry name" value="PQQ_rpt_dom"/>
</dbReference>
<dbReference type="GO" id="GO:0046872">
    <property type="term" value="F:metal ion binding"/>
    <property type="evidence" value="ECO:0007669"/>
    <property type="project" value="UniProtKB-KW"/>
</dbReference>
<dbReference type="EMBL" id="SSHH01000001">
    <property type="protein sequence ID" value="TIX51562.1"/>
    <property type="molecule type" value="Genomic_DNA"/>
</dbReference>
<keyword evidence="3 8" id="KW-0349">Heme</keyword>
<evidence type="ECO:0000256" key="7">
    <source>
        <dbReference type="ARBA" id="ARBA00023004"/>
    </source>
</evidence>
<protein>
    <recommendedName>
        <fullName evidence="10">Cytochrome c domain-containing protein</fullName>
    </recommendedName>
</protein>
<evidence type="ECO:0000259" key="10">
    <source>
        <dbReference type="PROSITE" id="PS51007"/>
    </source>
</evidence>
<evidence type="ECO:0000256" key="8">
    <source>
        <dbReference type="PROSITE-ProRule" id="PRU00433"/>
    </source>
</evidence>
<dbReference type="PANTHER" id="PTHR32303">
    <property type="entry name" value="QUINOPROTEIN ALCOHOL DEHYDROGENASE (CYTOCHROME C)"/>
    <property type="match status" value="1"/>
</dbReference>
<comment type="caution">
    <text evidence="11">The sequence shown here is derived from an EMBL/GenBank/DDBJ whole genome shotgun (WGS) entry which is preliminary data.</text>
</comment>
<comment type="similarity">
    <text evidence="2">Belongs to the bacterial PQQ dehydrogenase family.</text>
</comment>
<dbReference type="Proteomes" id="UP000309389">
    <property type="component" value="Unassembled WGS sequence"/>
</dbReference>
<dbReference type="GO" id="GO:0016491">
    <property type="term" value="F:oxidoreductase activity"/>
    <property type="evidence" value="ECO:0007669"/>
    <property type="project" value="UniProtKB-KW"/>
</dbReference>
<dbReference type="SUPFAM" id="SSF46626">
    <property type="entry name" value="Cytochrome c"/>
    <property type="match status" value="1"/>
</dbReference>
<evidence type="ECO:0000256" key="2">
    <source>
        <dbReference type="ARBA" id="ARBA00008156"/>
    </source>
</evidence>
<keyword evidence="4 8" id="KW-0479">Metal-binding</keyword>
<keyword evidence="5 9" id="KW-0732">Signal</keyword>
<evidence type="ECO:0000256" key="9">
    <source>
        <dbReference type="SAM" id="SignalP"/>
    </source>
</evidence>
<evidence type="ECO:0000313" key="12">
    <source>
        <dbReference type="Proteomes" id="UP000309389"/>
    </source>
</evidence>
<dbReference type="InterPro" id="IPR018391">
    <property type="entry name" value="PQQ_b-propeller_rpt"/>
</dbReference>
<accession>A0A4T3F781</accession>
<dbReference type="Gene3D" id="2.140.10.10">
    <property type="entry name" value="Quinoprotein alcohol dehydrogenase-like superfamily"/>
    <property type="match status" value="1"/>
</dbReference>
<sequence>MAGLKWALLGSVAATMSLGAAGLAQGIPSPFELQVQQGRTLYAANCAACHGAGLDGGQFAAGLKGPAFMASWSGVPASDLFDYISTSMPPGGSASLGEAEYEALTALILAENGGTSQEALSAADMAAFAQVTIPLPDTGPGEEGNGIGLPGITNRYPFPAAPDPVDRFANYTPVTSEQLANPEPENWLTWRRGHEGHGFSPLTQIDRSNVDDLQVAWSQALPPGPTMDEPIVRDGVLYVFGFGDEVFAFDAVNGRQLWRYRRRLPEGTAPLSKKTMALWDDKLVIATSDLHMMALDARTGRPVWDVAVPDAEGLRSNGGPLVADGVAMIGFASQRDGGSVIQAFDATTGEHLWTFNTIAQDGTPGGDTWNGLANEDRHGGSVWTSGTYDPETGLALWGVAQTYDTGPVRDVLPGMNNDGLYTNSTLAFAPRTGKLVWYFQHQANDQYDLDWVFERVVGKLEVDGEERRVIITGGKDGLIDTLDAETGEYLSTYDMGFQDYIVAIDPETGRKTPDPALLPGRDRPAVFMCPHAGGGRNWSPNAFVESTGMMFGNYRDTCMELRPRAEGGFLTSGVDVFYSAPADSDGMFGILQGIDMKTGEVRWENRRRAPYDTGILATAGGLLFAGGMDREFLAFDQDSGEQLWRSALTGVPNASPVTYSVDGRQYVAVVTGAGNPLSFGLPNFTPELPEPEINSAAVTVYALPEN</sequence>
<keyword evidence="6" id="KW-0560">Oxidoreductase</keyword>
<reference evidence="11 12" key="1">
    <citation type="submission" date="2019-04" db="EMBL/GenBank/DDBJ databases">
        <title>Altererythrobacter aquimixticola sp. nov., isolated from sediment of junction between the ocean and a freshwater spring.</title>
        <authorList>
            <person name="Yoon J.-H."/>
        </authorList>
    </citation>
    <scope>NUCLEOTIDE SEQUENCE [LARGE SCALE GENOMIC DNA]</scope>
    <source>
        <strain evidence="11 12">SSKS-13</strain>
    </source>
</reference>
<feature type="chain" id="PRO_5020973671" description="Cytochrome c domain-containing protein" evidence="9">
    <location>
        <begin position="21"/>
        <end position="706"/>
    </location>
</feature>
<evidence type="ECO:0000313" key="11">
    <source>
        <dbReference type="EMBL" id="TIX51562.1"/>
    </source>
</evidence>
<dbReference type="Pfam" id="PF01011">
    <property type="entry name" value="PQQ"/>
    <property type="match status" value="2"/>
</dbReference>
<dbReference type="InterPro" id="IPR009056">
    <property type="entry name" value="Cyt_c-like_dom"/>
</dbReference>
<evidence type="ECO:0000256" key="3">
    <source>
        <dbReference type="ARBA" id="ARBA00022617"/>
    </source>
</evidence>
<feature type="domain" description="Cytochrome c" evidence="10">
    <location>
        <begin position="33"/>
        <end position="112"/>
    </location>
</feature>
<evidence type="ECO:0000256" key="4">
    <source>
        <dbReference type="ARBA" id="ARBA00022723"/>
    </source>
</evidence>
<dbReference type="AlphaFoldDB" id="A0A4T3F781"/>
<feature type="signal peptide" evidence="9">
    <location>
        <begin position="1"/>
        <end position="20"/>
    </location>
</feature>
<evidence type="ECO:0000256" key="1">
    <source>
        <dbReference type="ARBA" id="ARBA00001931"/>
    </source>
</evidence>
<dbReference type="RefSeq" id="WP_136692348.1">
    <property type="nucleotide sequence ID" value="NZ_SSHH01000001.1"/>
</dbReference>
<name>A0A4T3F781_9SPHN</name>
<gene>
    <name evidence="11" type="ORF">E5222_03665</name>
</gene>
<dbReference type="GO" id="GO:0020037">
    <property type="term" value="F:heme binding"/>
    <property type="evidence" value="ECO:0007669"/>
    <property type="project" value="InterPro"/>
</dbReference>
<dbReference type="InterPro" id="IPR011047">
    <property type="entry name" value="Quinoprotein_ADH-like_sf"/>
</dbReference>
<keyword evidence="7 8" id="KW-0408">Iron</keyword>
<comment type="cofactor">
    <cofactor evidence="1">
        <name>pyrroloquinoline quinone</name>
        <dbReference type="ChEBI" id="CHEBI:58442"/>
    </cofactor>
</comment>
<dbReference type="OrthoDB" id="9794322at2"/>
<organism evidence="11 12">
    <name type="scientific">Alteraurantiacibacter aquimixticola</name>
    <dbReference type="NCBI Taxonomy" id="2489173"/>
    <lineage>
        <taxon>Bacteria</taxon>
        <taxon>Pseudomonadati</taxon>
        <taxon>Pseudomonadota</taxon>
        <taxon>Alphaproteobacteria</taxon>
        <taxon>Sphingomonadales</taxon>
        <taxon>Erythrobacteraceae</taxon>
        <taxon>Alteraurantiacibacter</taxon>
    </lineage>
</organism>